<accession>A0AA38HG53</accession>
<evidence type="ECO:0000313" key="3">
    <source>
        <dbReference type="Proteomes" id="UP001168821"/>
    </source>
</evidence>
<evidence type="ECO:0000313" key="2">
    <source>
        <dbReference type="EMBL" id="KAJ3615674.1"/>
    </source>
</evidence>
<gene>
    <name evidence="2" type="ORF">Zmor_012383</name>
</gene>
<keyword evidence="1" id="KW-0812">Transmembrane</keyword>
<sequence>MPKCTSSPETRHNVISHHSMPVTTFASVFAICADIVLLWHLSQFANVSIKAQKALHSLRIRINSFGRQCRCSVMLRKFKVNQPLLIYSPTLKGWSKRLYTALVTGHEGTRRMACW</sequence>
<dbReference type="Proteomes" id="UP001168821">
    <property type="component" value="Unassembled WGS sequence"/>
</dbReference>
<evidence type="ECO:0000256" key="1">
    <source>
        <dbReference type="SAM" id="Phobius"/>
    </source>
</evidence>
<proteinExistence type="predicted"/>
<dbReference type="EMBL" id="JALNTZ010003975">
    <property type="protein sequence ID" value="KAJ3615674.1"/>
    <property type="molecule type" value="Genomic_DNA"/>
</dbReference>
<dbReference type="AlphaFoldDB" id="A0AA38HG53"/>
<feature type="transmembrane region" description="Helical" evidence="1">
    <location>
        <begin position="20"/>
        <end position="41"/>
    </location>
</feature>
<reference evidence="2" key="1">
    <citation type="journal article" date="2023" name="G3 (Bethesda)">
        <title>Whole genome assemblies of Zophobas morio and Tenebrio molitor.</title>
        <authorList>
            <person name="Kaur S."/>
            <person name="Stinson S.A."/>
            <person name="diCenzo G.C."/>
        </authorList>
    </citation>
    <scope>NUCLEOTIDE SEQUENCE</scope>
    <source>
        <strain evidence="2">QUZm001</strain>
    </source>
</reference>
<name>A0AA38HG53_9CUCU</name>
<comment type="caution">
    <text evidence="2">The sequence shown here is derived from an EMBL/GenBank/DDBJ whole genome shotgun (WGS) entry which is preliminary data.</text>
</comment>
<keyword evidence="1" id="KW-0472">Membrane</keyword>
<organism evidence="2 3">
    <name type="scientific">Zophobas morio</name>
    <dbReference type="NCBI Taxonomy" id="2755281"/>
    <lineage>
        <taxon>Eukaryota</taxon>
        <taxon>Metazoa</taxon>
        <taxon>Ecdysozoa</taxon>
        <taxon>Arthropoda</taxon>
        <taxon>Hexapoda</taxon>
        <taxon>Insecta</taxon>
        <taxon>Pterygota</taxon>
        <taxon>Neoptera</taxon>
        <taxon>Endopterygota</taxon>
        <taxon>Coleoptera</taxon>
        <taxon>Polyphaga</taxon>
        <taxon>Cucujiformia</taxon>
        <taxon>Tenebrionidae</taxon>
        <taxon>Zophobas</taxon>
    </lineage>
</organism>
<protein>
    <submittedName>
        <fullName evidence="2">Uncharacterized protein</fullName>
    </submittedName>
</protein>
<keyword evidence="3" id="KW-1185">Reference proteome</keyword>
<keyword evidence="1" id="KW-1133">Transmembrane helix</keyword>